<reference evidence="1" key="1">
    <citation type="submission" date="2021-03" db="EMBL/GenBank/DDBJ databases">
        <title>Evolutionary priming and transition to the ectomycorrhizal habit in an iconic lineage of mushroom-forming fungi: is preadaptation a requirement?</title>
        <authorList>
            <consortium name="DOE Joint Genome Institute"/>
            <person name="Looney B.P."/>
            <person name="Miyauchi S."/>
            <person name="Morin E."/>
            <person name="Drula E."/>
            <person name="Courty P.E."/>
            <person name="Chicoki N."/>
            <person name="Fauchery L."/>
            <person name="Kohler A."/>
            <person name="Kuo A."/>
            <person name="LaButti K."/>
            <person name="Pangilinan J."/>
            <person name="Lipzen A."/>
            <person name="Riley R."/>
            <person name="Andreopoulos W."/>
            <person name="He G."/>
            <person name="Johnson J."/>
            <person name="Barry K.W."/>
            <person name="Grigoriev I.V."/>
            <person name="Nagy L."/>
            <person name="Hibbett D."/>
            <person name="Henrissat B."/>
            <person name="Matheny P.B."/>
            <person name="Labbe J."/>
            <person name="Martin A.F."/>
        </authorList>
    </citation>
    <scope>NUCLEOTIDE SEQUENCE</scope>
    <source>
        <strain evidence="1">BPL698</strain>
    </source>
</reference>
<gene>
    <name evidence="1" type="ORF">F5148DRAFT_497315</name>
</gene>
<organism evidence="1 2">
    <name type="scientific">Russula earlei</name>
    <dbReference type="NCBI Taxonomy" id="71964"/>
    <lineage>
        <taxon>Eukaryota</taxon>
        <taxon>Fungi</taxon>
        <taxon>Dikarya</taxon>
        <taxon>Basidiomycota</taxon>
        <taxon>Agaricomycotina</taxon>
        <taxon>Agaricomycetes</taxon>
        <taxon>Russulales</taxon>
        <taxon>Russulaceae</taxon>
        <taxon>Russula</taxon>
    </lineage>
</organism>
<keyword evidence="2" id="KW-1185">Reference proteome</keyword>
<comment type="caution">
    <text evidence="1">The sequence shown here is derived from an EMBL/GenBank/DDBJ whole genome shotgun (WGS) entry which is preliminary data.</text>
</comment>
<proteinExistence type="predicted"/>
<sequence>MNTLPDDVLVEIFHFYMNVWEIGSSEWHTLVHVCQKWRYIVFASSRRLNLQLLYTGSRPMSEMLDVWPVLPVVVSLTTFSSYFDPCLGNIATPLESEYHHRICAINLSVIPTSLWERLAAAMQKPFPELTHLHISVEETPVTPLPDSFLDGSAPLLRHLALGNCSFPGIPKLLMSANHLLVLILWNIPDSGYFSPQALVTALSAMSRLESLNLKFRSPRSRPDPPSRSTPPLIRSILSALTYLLFQGVHEYLEDLLAQIEAPLLSTLAITFFMDLDFVVPQLHRLISQAERFKTCDKAFVETSYRAIQFGIFRETPQSPEISLEIRCRELDYQLSSLAQVCGSSLLLSTLVQLDIVDHWHVLPRPHSHRIDDIETTQWLELLDPFTAVKDLRLSNRVARHVCQALEELAEERVTQVLPSLHNVFLRSLQPLESVPKFIVRFVVARQLAGHPVTVYRWENHEKLL</sequence>
<evidence type="ECO:0000313" key="2">
    <source>
        <dbReference type="Proteomes" id="UP001207468"/>
    </source>
</evidence>
<accession>A0ACC0TY46</accession>
<name>A0ACC0TY46_9AGAM</name>
<evidence type="ECO:0000313" key="1">
    <source>
        <dbReference type="EMBL" id="KAI9452740.1"/>
    </source>
</evidence>
<dbReference type="Proteomes" id="UP001207468">
    <property type="component" value="Unassembled WGS sequence"/>
</dbReference>
<dbReference type="EMBL" id="JAGFNK010000327">
    <property type="protein sequence ID" value="KAI9452740.1"/>
    <property type="molecule type" value="Genomic_DNA"/>
</dbReference>
<protein>
    <submittedName>
        <fullName evidence="1">Uncharacterized protein</fullName>
    </submittedName>
</protein>